<dbReference type="AlphaFoldDB" id="A0A0F3GLM9"/>
<feature type="compositionally biased region" description="Polar residues" evidence="1">
    <location>
        <begin position="15"/>
        <end position="30"/>
    </location>
</feature>
<organism evidence="2 3">
    <name type="scientific">Candidatus Magnetobacterium bavaricum</name>
    <dbReference type="NCBI Taxonomy" id="29290"/>
    <lineage>
        <taxon>Bacteria</taxon>
        <taxon>Pseudomonadati</taxon>
        <taxon>Nitrospirota</taxon>
        <taxon>Thermodesulfovibrionia</taxon>
        <taxon>Thermodesulfovibrionales</taxon>
        <taxon>Candidatus Magnetobacteriaceae</taxon>
        <taxon>Candidatus Magnetobacterium</taxon>
    </lineage>
</organism>
<name>A0A0F3GLM9_9BACT</name>
<dbReference type="EMBL" id="LACI01002630">
    <property type="protein sequence ID" value="KJU81603.1"/>
    <property type="molecule type" value="Genomic_DNA"/>
</dbReference>
<reference evidence="2 3" key="1">
    <citation type="submission" date="2015-02" db="EMBL/GenBank/DDBJ databases">
        <title>Single-cell genomics of uncultivated deep-branching MTB reveals a conserved set of magnetosome genes.</title>
        <authorList>
            <person name="Kolinko S."/>
            <person name="Richter M."/>
            <person name="Glockner F.O."/>
            <person name="Brachmann A."/>
            <person name="Schuler D."/>
        </authorList>
    </citation>
    <scope>NUCLEOTIDE SEQUENCE [LARGE SCALE GENOMIC DNA]</scope>
    <source>
        <strain evidence="2">TM-1</strain>
    </source>
</reference>
<accession>A0A0F3GLM9</accession>
<dbReference type="Proteomes" id="UP000033423">
    <property type="component" value="Unassembled WGS sequence"/>
</dbReference>
<evidence type="ECO:0000313" key="2">
    <source>
        <dbReference type="EMBL" id="KJU81603.1"/>
    </source>
</evidence>
<sequence length="158" mass="17408">MKIETVDYNPFAEDGQQNKTQSVSDNSQDSAGYRIEPVDYDPFVTTEQENQKKKGLIFKARQIPANVWQNVAELAEDYLPESIAPAVGGYARNVAIGLKQTLGGQEPTPEETQEATEGFKQTFGEHADIPAGFLSGYSANYTIPPKSRRLKTPALVIK</sequence>
<protein>
    <submittedName>
        <fullName evidence="2">Uncharacterized protein</fullName>
    </submittedName>
</protein>
<evidence type="ECO:0000256" key="1">
    <source>
        <dbReference type="SAM" id="MobiDB-lite"/>
    </source>
</evidence>
<comment type="caution">
    <text evidence="2">The sequence shown here is derived from an EMBL/GenBank/DDBJ whole genome shotgun (WGS) entry which is preliminary data.</text>
</comment>
<gene>
    <name evidence="2" type="ORF">MBAV_006197</name>
</gene>
<feature type="region of interest" description="Disordered" evidence="1">
    <location>
        <begin position="1"/>
        <end position="35"/>
    </location>
</feature>
<proteinExistence type="predicted"/>
<keyword evidence="3" id="KW-1185">Reference proteome</keyword>
<evidence type="ECO:0000313" key="3">
    <source>
        <dbReference type="Proteomes" id="UP000033423"/>
    </source>
</evidence>